<gene>
    <name evidence="2" type="ORF">SAMN02745136_04605</name>
</gene>
<feature type="transmembrane region" description="Helical" evidence="1">
    <location>
        <begin position="6"/>
        <end position="22"/>
    </location>
</feature>
<keyword evidence="1" id="KW-0472">Membrane</keyword>
<dbReference type="Proteomes" id="UP000184386">
    <property type="component" value="Unassembled WGS sequence"/>
</dbReference>
<organism evidence="2 3">
    <name type="scientific">Anaerocolumna jejuensis DSM 15929</name>
    <dbReference type="NCBI Taxonomy" id="1121322"/>
    <lineage>
        <taxon>Bacteria</taxon>
        <taxon>Bacillati</taxon>
        <taxon>Bacillota</taxon>
        <taxon>Clostridia</taxon>
        <taxon>Lachnospirales</taxon>
        <taxon>Lachnospiraceae</taxon>
        <taxon>Anaerocolumna</taxon>
    </lineage>
</organism>
<dbReference type="OrthoDB" id="2052696at2"/>
<keyword evidence="1" id="KW-1133">Transmembrane helix</keyword>
<reference evidence="2 3" key="1">
    <citation type="submission" date="2016-11" db="EMBL/GenBank/DDBJ databases">
        <authorList>
            <person name="Jaros S."/>
            <person name="Januszkiewicz K."/>
            <person name="Wedrychowicz H."/>
        </authorList>
    </citation>
    <scope>NUCLEOTIDE SEQUENCE [LARGE SCALE GENOMIC DNA]</scope>
    <source>
        <strain evidence="2 3">DSM 15929</strain>
    </source>
</reference>
<evidence type="ECO:0008006" key="4">
    <source>
        <dbReference type="Google" id="ProtNLM"/>
    </source>
</evidence>
<evidence type="ECO:0000256" key="1">
    <source>
        <dbReference type="SAM" id="Phobius"/>
    </source>
</evidence>
<sequence>MLLPIICWLMAALFIIMGFISSRSKKPAGIYSNIKAPDKENIADLKAYNKAVGRLLIGYGMLQAAMGLFLAIINISERKAGTLLAGSFFFGAILMMIVYETVISEKYIKKKQE</sequence>
<feature type="transmembrane region" description="Helical" evidence="1">
    <location>
        <begin position="81"/>
        <end position="102"/>
    </location>
</feature>
<dbReference type="AlphaFoldDB" id="A0A1M6ZK51"/>
<evidence type="ECO:0000313" key="2">
    <source>
        <dbReference type="EMBL" id="SHL30901.1"/>
    </source>
</evidence>
<keyword evidence="1" id="KW-0812">Transmembrane</keyword>
<evidence type="ECO:0000313" key="3">
    <source>
        <dbReference type="Proteomes" id="UP000184386"/>
    </source>
</evidence>
<protein>
    <recommendedName>
        <fullName evidence="4">SdpI/YhfL protein family protein</fullName>
    </recommendedName>
</protein>
<accession>A0A1M6ZK51</accession>
<feature type="transmembrane region" description="Helical" evidence="1">
    <location>
        <begin position="55"/>
        <end position="75"/>
    </location>
</feature>
<keyword evidence="3" id="KW-1185">Reference proteome</keyword>
<name>A0A1M6ZK51_9FIRM</name>
<dbReference type="STRING" id="1121322.SAMN02745136_04605"/>
<proteinExistence type="predicted"/>
<dbReference type="RefSeq" id="WP_073279377.1">
    <property type="nucleotide sequence ID" value="NZ_FRAC01000029.1"/>
</dbReference>
<dbReference type="EMBL" id="FRAC01000029">
    <property type="protein sequence ID" value="SHL30901.1"/>
    <property type="molecule type" value="Genomic_DNA"/>
</dbReference>